<dbReference type="InterPro" id="IPR045162">
    <property type="entry name" value="Vps15-like"/>
</dbReference>
<dbReference type="AlphaFoldDB" id="A0A9W8LGI6"/>
<dbReference type="GO" id="GO:0004674">
    <property type="term" value="F:protein serine/threonine kinase activity"/>
    <property type="evidence" value="ECO:0007669"/>
    <property type="project" value="UniProtKB-KW"/>
</dbReference>
<dbReference type="InterPro" id="IPR015943">
    <property type="entry name" value="WD40/YVTN_repeat-like_dom_sf"/>
</dbReference>
<feature type="repeat" description="WD" evidence="9">
    <location>
        <begin position="966"/>
        <end position="991"/>
    </location>
</feature>
<dbReference type="InterPro" id="IPR011009">
    <property type="entry name" value="Kinase-like_dom_sf"/>
</dbReference>
<dbReference type="Pfam" id="PF00069">
    <property type="entry name" value="Pkinase"/>
    <property type="match status" value="1"/>
</dbReference>
<dbReference type="EMBL" id="JANBUL010000251">
    <property type="protein sequence ID" value="KAJ2778072.1"/>
    <property type="molecule type" value="Genomic_DNA"/>
</dbReference>
<evidence type="ECO:0000256" key="6">
    <source>
        <dbReference type="ARBA" id="ARBA00022741"/>
    </source>
</evidence>
<evidence type="ECO:0000256" key="4">
    <source>
        <dbReference type="ARBA" id="ARBA00022679"/>
    </source>
</evidence>
<dbReference type="SUPFAM" id="SSF56112">
    <property type="entry name" value="Protein kinase-like (PK-like)"/>
    <property type="match status" value="1"/>
</dbReference>
<dbReference type="Pfam" id="PF22956">
    <property type="entry name" value="VPS15-like_hel"/>
    <property type="match status" value="2"/>
</dbReference>
<dbReference type="GO" id="GO:0005524">
    <property type="term" value="F:ATP binding"/>
    <property type="evidence" value="ECO:0007669"/>
    <property type="project" value="InterPro"/>
</dbReference>
<dbReference type="SUPFAM" id="SSF50978">
    <property type="entry name" value="WD40 repeat-like"/>
    <property type="match status" value="1"/>
</dbReference>
<dbReference type="PANTHER" id="PTHR17583:SF0">
    <property type="entry name" value="PHOSPHOINOSITIDE 3-KINASE REGULATORY SUBUNIT 4"/>
    <property type="match status" value="1"/>
</dbReference>
<evidence type="ECO:0000313" key="12">
    <source>
        <dbReference type="EMBL" id="KAJ2778072.1"/>
    </source>
</evidence>
<dbReference type="GO" id="GO:0034272">
    <property type="term" value="C:phosphatidylinositol 3-kinase complex, class III, type II"/>
    <property type="evidence" value="ECO:0007669"/>
    <property type="project" value="TreeGrafter"/>
</dbReference>
<evidence type="ECO:0000256" key="8">
    <source>
        <dbReference type="ARBA" id="ARBA00022840"/>
    </source>
</evidence>
<dbReference type="Proteomes" id="UP001140217">
    <property type="component" value="Unassembled WGS sequence"/>
</dbReference>
<dbReference type="GO" id="GO:0006623">
    <property type="term" value="P:protein targeting to vacuole"/>
    <property type="evidence" value="ECO:0007669"/>
    <property type="project" value="TreeGrafter"/>
</dbReference>
<dbReference type="InterPro" id="IPR036322">
    <property type="entry name" value="WD40_repeat_dom_sf"/>
</dbReference>
<evidence type="ECO:0000256" key="9">
    <source>
        <dbReference type="PROSITE-ProRule" id="PRU00221"/>
    </source>
</evidence>
<keyword evidence="5" id="KW-0677">Repeat</keyword>
<proteinExistence type="predicted"/>
<dbReference type="GO" id="GO:0071561">
    <property type="term" value="C:nucleus-vacuole junction"/>
    <property type="evidence" value="ECO:0007669"/>
    <property type="project" value="TreeGrafter"/>
</dbReference>
<evidence type="ECO:0000256" key="1">
    <source>
        <dbReference type="ARBA" id="ARBA00012513"/>
    </source>
</evidence>
<dbReference type="InterPro" id="IPR000719">
    <property type="entry name" value="Prot_kinase_dom"/>
</dbReference>
<dbReference type="SMART" id="SM00220">
    <property type="entry name" value="S_TKc"/>
    <property type="match status" value="1"/>
</dbReference>
<dbReference type="PROSITE" id="PS00108">
    <property type="entry name" value="PROTEIN_KINASE_ST"/>
    <property type="match status" value="1"/>
</dbReference>
<evidence type="ECO:0000256" key="7">
    <source>
        <dbReference type="ARBA" id="ARBA00022777"/>
    </source>
</evidence>
<dbReference type="GO" id="GO:0045324">
    <property type="term" value="P:late endosome to vacuole transport"/>
    <property type="evidence" value="ECO:0007669"/>
    <property type="project" value="InterPro"/>
</dbReference>
<dbReference type="OrthoDB" id="242910at2759"/>
<dbReference type="EC" id="2.7.11.1" evidence="1"/>
<keyword evidence="8" id="KW-0067">ATP-binding</keyword>
<dbReference type="Gene3D" id="2.130.10.10">
    <property type="entry name" value="YVTN repeat-like/Quinoprotein amine dehydrogenase"/>
    <property type="match status" value="2"/>
</dbReference>
<dbReference type="PANTHER" id="PTHR17583">
    <property type="entry name" value="PHOSPHOINOSITIDE 3-KINASE REGULATORY SUBUNIT 4"/>
    <property type="match status" value="1"/>
</dbReference>
<evidence type="ECO:0000256" key="5">
    <source>
        <dbReference type="ARBA" id="ARBA00022737"/>
    </source>
</evidence>
<comment type="caution">
    <text evidence="12">The sequence shown here is derived from an EMBL/GenBank/DDBJ whole genome shotgun (WGS) entry which is preliminary data.</text>
</comment>
<sequence length="1085" mass="114134">MGQAASHALVAAADLQPPLTMGVSGLERALGEAPQHERLLGSTRFMKTILCRVAGEGQLVLRVFMRPASAAAAGAVGRQIDGLRAAYGRLEGAQRAVGRARVVSDERAVYILRQYLHNNLYDRVSTRPFLSGGEKRWVAAQLLMALREAHGRGVCHGDVKSENVVMTSWGLAYLADFAPFKPAYLPADDPAEFNFYFDAAARQCCCVAPERFYDPGSAVAQRLAGDGAAAPALEPSMDVFSAGCVIAELFRDGNPLFSLSRLLQYRAGALAADALVGDIPDPDVAALVRHMIQLDPAQRLTAAEYLERWAGVFPTAPAAAYMDRASAGARMRALHAEVAAMGDRVPDQLREITAAVACAAARNCRRPSARCAGIKVLVRCCRGAGDASVVVDAALPYLVALAADPSPRVRAEAVVAIRDVVAGLARLAPINVNLFDDYVAPHLQVVAGDASSMVRCMVAGALGDVADAAHHVAGSDPALGPALAGQLRAMVARLSFDEAAEVRHVLLCSFPRLYEHGLQSLSHIITYLNDRECWFLRAAFFDVVFAAAAQISRQAAREYIVPLINLADHEPFVVVSALRALVRLAPQMSPAMVWDKLVEVQAQPRAAPPLRRAADEFARFVLASAALPLPPDAARLALDLASVAQPPPPPPPARDRQADRAPPAGDRLVRLRDIDAALRTEFLTPVADPWAAGEQSGGAGFLRRKALELPLPAPPEPQAQAAWRPRGLVAAEIAEHSDCVTCAVSAGGALFATGSDDGTVRVFDGGAARRAVACRSRATHAQGGRITALAFHAALGCLVSASDNGTVHVMRPDCRVLAAAALPAGEHAVALAFARDAVVVAATSRARAVFLGVAALRELGAVDLDAALGRPTCVASDGAALAVVATADGALHLVDTRFRVRLRAYRHFLGHRIVALAMRGADSVLAATAAGDVCVLSLPTGRWPVCVCSRSLQQLKANETTRRLRINALARIPASQCFVTGSNDGLVRYWDPAAFDRSYVVNSPEPAPPYSSYRLNDTVYYCENPAPARPAAATGAGASASASASAAIAANSSIPSGPITAIAVLPSDPPMLVAGLQGGAVRILL</sequence>
<dbReference type="InterPro" id="IPR011989">
    <property type="entry name" value="ARM-like"/>
</dbReference>
<evidence type="ECO:0000256" key="2">
    <source>
        <dbReference type="ARBA" id="ARBA00022527"/>
    </source>
</evidence>
<dbReference type="Gene3D" id="1.25.10.10">
    <property type="entry name" value="Leucine-rich Repeat Variant"/>
    <property type="match status" value="1"/>
</dbReference>
<accession>A0A9W8LGI6</accession>
<keyword evidence="3 9" id="KW-0853">WD repeat</keyword>
<dbReference type="InterPro" id="IPR055231">
    <property type="entry name" value="2AA_helical"/>
</dbReference>
<dbReference type="Pfam" id="PF00400">
    <property type="entry name" value="WD40"/>
    <property type="match status" value="2"/>
</dbReference>
<evidence type="ECO:0000256" key="10">
    <source>
        <dbReference type="SAM" id="MobiDB-lite"/>
    </source>
</evidence>
<name>A0A9W8LGI6_9FUNG</name>
<keyword evidence="7" id="KW-0418">Kinase</keyword>
<dbReference type="InterPro" id="IPR008271">
    <property type="entry name" value="Ser/Thr_kinase_AS"/>
</dbReference>
<feature type="domain" description="Protein kinase" evidence="11">
    <location>
        <begin position="34"/>
        <end position="313"/>
    </location>
</feature>
<dbReference type="PROSITE" id="PS50082">
    <property type="entry name" value="WD_REPEATS_2"/>
    <property type="match status" value="1"/>
</dbReference>
<dbReference type="GO" id="GO:0016236">
    <property type="term" value="P:macroautophagy"/>
    <property type="evidence" value="ECO:0007669"/>
    <property type="project" value="InterPro"/>
</dbReference>
<keyword evidence="13" id="KW-1185">Reference proteome</keyword>
<organism evidence="12 13">
    <name type="scientific">Coemansia javaensis</name>
    <dbReference type="NCBI Taxonomy" id="2761396"/>
    <lineage>
        <taxon>Eukaryota</taxon>
        <taxon>Fungi</taxon>
        <taxon>Fungi incertae sedis</taxon>
        <taxon>Zoopagomycota</taxon>
        <taxon>Kickxellomycotina</taxon>
        <taxon>Kickxellomycetes</taxon>
        <taxon>Kickxellales</taxon>
        <taxon>Kickxellaceae</taxon>
        <taxon>Coemansia</taxon>
    </lineage>
</organism>
<gene>
    <name evidence="12" type="ORF">H4R18_004818</name>
</gene>
<dbReference type="CDD" id="cd13980">
    <property type="entry name" value="STKc_Vps15"/>
    <property type="match status" value="1"/>
</dbReference>
<dbReference type="Gene3D" id="1.10.510.10">
    <property type="entry name" value="Transferase(Phosphotransferase) domain 1"/>
    <property type="match status" value="1"/>
</dbReference>
<dbReference type="InterPro" id="IPR016024">
    <property type="entry name" value="ARM-type_fold"/>
</dbReference>
<evidence type="ECO:0000259" key="11">
    <source>
        <dbReference type="PROSITE" id="PS50011"/>
    </source>
</evidence>
<dbReference type="GO" id="GO:0034271">
    <property type="term" value="C:phosphatidylinositol 3-kinase complex, class III, type I"/>
    <property type="evidence" value="ECO:0007669"/>
    <property type="project" value="TreeGrafter"/>
</dbReference>
<protein>
    <recommendedName>
        <fullName evidence="1">non-specific serine/threonine protein kinase</fullName>
        <ecNumber evidence="1">2.7.11.1</ecNumber>
    </recommendedName>
</protein>
<dbReference type="PROSITE" id="PS50011">
    <property type="entry name" value="PROTEIN_KINASE_DOM"/>
    <property type="match status" value="1"/>
</dbReference>
<dbReference type="SUPFAM" id="SSF48371">
    <property type="entry name" value="ARM repeat"/>
    <property type="match status" value="1"/>
</dbReference>
<dbReference type="SMART" id="SM00320">
    <property type="entry name" value="WD40"/>
    <property type="match status" value="4"/>
</dbReference>
<feature type="region of interest" description="Disordered" evidence="10">
    <location>
        <begin position="642"/>
        <end position="666"/>
    </location>
</feature>
<keyword evidence="6" id="KW-0547">Nucleotide-binding</keyword>
<keyword evidence="2" id="KW-0723">Serine/threonine-protein kinase</keyword>
<reference evidence="12" key="1">
    <citation type="submission" date="2022-07" db="EMBL/GenBank/DDBJ databases">
        <title>Phylogenomic reconstructions and comparative analyses of Kickxellomycotina fungi.</title>
        <authorList>
            <person name="Reynolds N.K."/>
            <person name="Stajich J.E."/>
            <person name="Barry K."/>
            <person name="Grigoriev I.V."/>
            <person name="Crous P."/>
            <person name="Smith M.E."/>
        </authorList>
    </citation>
    <scope>NUCLEOTIDE SEQUENCE</scope>
    <source>
        <strain evidence="12">NBRC 105414</strain>
    </source>
</reference>
<dbReference type="InterPro" id="IPR001680">
    <property type="entry name" value="WD40_rpt"/>
</dbReference>
<dbReference type="GO" id="GO:0005770">
    <property type="term" value="C:late endosome"/>
    <property type="evidence" value="ECO:0007669"/>
    <property type="project" value="TreeGrafter"/>
</dbReference>
<evidence type="ECO:0000313" key="13">
    <source>
        <dbReference type="Proteomes" id="UP001140217"/>
    </source>
</evidence>
<evidence type="ECO:0000256" key="3">
    <source>
        <dbReference type="ARBA" id="ARBA00022574"/>
    </source>
</evidence>
<keyword evidence="4" id="KW-0808">Transferase</keyword>